<proteinExistence type="predicted"/>
<dbReference type="RefSeq" id="WP_069936745.1">
    <property type="nucleotide sequence ID" value="NZ_MAMP01000001.1"/>
</dbReference>
<dbReference type="AlphaFoldDB" id="A0A1E7DU22"/>
<feature type="domain" description="Na+-translocating membrane potential-generating system MpsC" evidence="1">
    <location>
        <begin position="121"/>
        <end position="224"/>
    </location>
</feature>
<keyword evidence="3" id="KW-1185">Reference proteome</keyword>
<dbReference type="Proteomes" id="UP000095658">
    <property type="component" value="Unassembled WGS sequence"/>
</dbReference>
<dbReference type="STRING" id="1714016.BA724_00540"/>
<evidence type="ECO:0000313" key="2">
    <source>
        <dbReference type="EMBL" id="OES46580.1"/>
    </source>
</evidence>
<dbReference type="Pfam" id="PF10057">
    <property type="entry name" value="MpsC"/>
    <property type="match status" value="2"/>
</dbReference>
<reference evidence="2 3" key="1">
    <citation type="submission" date="2016-06" db="EMBL/GenBank/DDBJ databases">
        <title>Domibacillus iocasae genome sequencing.</title>
        <authorList>
            <person name="Verma A."/>
            <person name="Pal Y."/>
            <person name="Ojha A.K."/>
            <person name="Krishnamurthi S."/>
        </authorList>
    </citation>
    <scope>NUCLEOTIDE SEQUENCE [LARGE SCALE GENOMIC DNA]</scope>
    <source>
        <strain evidence="2 3">DSM 29979</strain>
    </source>
</reference>
<gene>
    <name evidence="2" type="ORF">BA724_00540</name>
</gene>
<feature type="domain" description="Na+-translocating membrane potential-generating system MpsC" evidence="1">
    <location>
        <begin position="4"/>
        <end position="108"/>
    </location>
</feature>
<evidence type="ECO:0000313" key="3">
    <source>
        <dbReference type="Proteomes" id="UP000095658"/>
    </source>
</evidence>
<evidence type="ECO:0000259" key="1">
    <source>
        <dbReference type="Pfam" id="PF10057"/>
    </source>
</evidence>
<comment type="caution">
    <text evidence="2">The sequence shown here is derived from an EMBL/GenBank/DDBJ whole genome shotgun (WGS) entry which is preliminary data.</text>
</comment>
<dbReference type="EMBL" id="MAMP01000001">
    <property type="protein sequence ID" value="OES46580.1"/>
    <property type="molecule type" value="Genomic_DNA"/>
</dbReference>
<dbReference type="InterPro" id="IPR018745">
    <property type="entry name" value="MpsC"/>
</dbReference>
<sequence>MDKLKVQKELGSFVGRLLREQFGRGPETIFATISGSVVTIYFTKFLSPLEKTLLQKEESLYVQKTRDLLMETLIDEISEHIHLSAGIQVNEFYYDWNLEKQSGMFVAIGNEAMGRESYPAQSEVEKEVKRLTKEAEKQPDVVFSSLINNRTILIIREGLLINIEKELNRLGFQETLKLAKRNLERRLIEEHKSAFEKQLNAQLIDFFVDWNFDRDKSTILFILKPKE</sequence>
<dbReference type="OrthoDB" id="2677857at2"/>
<organism evidence="2 3">
    <name type="scientific">Domibacillus iocasae</name>
    <dbReference type="NCBI Taxonomy" id="1714016"/>
    <lineage>
        <taxon>Bacteria</taxon>
        <taxon>Bacillati</taxon>
        <taxon>Bacillota</taxon>
        <taxon>Bacilli</taxon>
        <taxon>Bacillales</taxon>
        <taxon>Bacillaceae</taxon>
        <taxon>Domibacillus</taxon>
    </lineage>
</organism>
<name>A0A1E7DU22_9BACI</name>
<protein>
    <recommendedName>
        <fullName evidence="1">Na+-translocating membrane potential-generating system MpsC domain-containing protein</fullName>
    </recommendedName>
</protein>
<accession>A0A1E7DU22</accession>